<keyword evidence="5" id="KW-1185">Reference proteome</keyword>
<dbReference type="InterPro" id="IPR001647">
    <property type="entry name" value="HTH_TetR"/>
</dbReference>
<evidence type="ECO:0000256" key="1">
    <source>
        <dbReference type="ARBA" id="ARBA00023125"/>
    </source>
</evidence>
<dbReference type="Proteomes" id="UP000654947">
    <property type="component" value="Unassembled WGS sequence"/>
</dbReference>
<keyword evidence="1 2" id="KW-0238">DNA-binding</keyword>
<dbReference type="PRINTS" id="PR00455">
    <property type="entry name" value="HTHTETR"/>
</dbReference>
<dbReference type="RefSeq" id="WP_017574731.1">
    <property type="nucleotide sequence ID" value="NZ_BMXL01000002.1"/>
</dbReference>
<protein>
    <submittedName>
        <fullName evidence="4">TetR family transcriptional regulator</fullName>
    </submittedName>
</protein>
<dbReference type="GO" id="GO:0003677">
    <property type="term" value="F:DNA binding"/>
    <property type="evidence" value="ECO:0007669"/>
    <property type="project" value="UniProtKB-UniRule"/>
</dbReference>
<dbReference type="InterPro" id="IPR009057">
    <property type="entry name" value="Homeodomain-like_sf"/>
</dbReference>
<dbReference type="Gene3D" id="1.10.357.10">
    <property type="entry name" value="Tetracycline Repressor, domain 2"/>
    <property type="match status" value="1"/>
</dbReference>
<evidence type="ECO:0000256" key="2">
    <source>
        <dbReference type="PROSITE-ProRule" id="PRU00335"/>
    </source>
</evidence>
<dbReference type="SUPFAM" id="SSF46689">
    <property type="entry name" value="Homeodomain-like"/>
    <property type="match status" value="1"/>
</dbReference>
<accession>A0A918X7M4</accession>
<evidence type="ECO:0000259" key="3">
    <source>
        <dbReference type="PROSITE" id="PS50977"/>
    </source>
</evidence>
<evidence type="ECO:0000313" key="5">
    <source>
        <dbReference type="Proteomes" id="UP000654947"/>
    </source>
</evidence>
<reference evidence="4 5" key="1">
    <citation type="journal article" date="2014" name="Int. J. Syst. Evol. Microbiol.">
        <title>Complete genome sequence of Corynebacterium casei LMG S-19264T (=DSM 44701T), isolated from a smear-ripened cheese.</title>
        <authorList>
            <consortium name="US DOE Joint Genome Institute (JGI-PGF)"/>
            <person name="Walter F."/>
            <person name="Albersmeier A."/>
            <person name="Kalinowski J."/>
            <person name="Ruckert C."/>
        </authorList>
    </citation>
    <scope>NUCLEOTIDE SEQUENCE [LARGE SCALE GENOMIC DNA]</scope>
    <source>
        <strain evidence="4 5">KCTC 19473</strain>
    </source>
</reference>
<evidence type="ECO:0000313" key="4">
    <source>
        <dbReference type="EMBL" id="GHD17092.1"/>
    </source>
</evidence>
<gene>
    <name evidence="4" type="ORF">GCM10007147_05880</name>
</gene>
<dbReference type="AlphaFoldDB" id="A0A918X7M4"/>
<comment type="caution">
    <text evidence="4">The sequence shown here is derived from an EMBL/GenBank/DDBJ whole genome shotgun (WGS) entry which is preliminary data.</text>
</comment>
<feature type="DNA-binding region" description="H-T-H motif" evidence="2">
    <location>
        <begin position="25"/>
        <end position="44"/>
    </location>
</feature>
<proteinExistence type="predicted"/>
<dbReference type="Pfam" id="PF00440">
    <property type="entry name" value="TetR_N"/>
    <property type="match status" value="1"/>
</dbReference>
<dbReference type="PANTHER" id="PTHR43479:SF22">
    <property type="entry name" value="TRANSCRIPTIONAL REGULATOR, TETR FAMILY"/>
    <property type="match status" value="1"/>
</dbReference>
<dbReference type="PROSITE" id="PS50977">
    <property type="entry name" value="HTH_TETR_2"/>
    <property type="match status" value="1"/>
</dbReference>
<dbReference type="InterPro" id="IPR050624">
    <property type="entry name" value="HTH-type_Tx_Regulator"/>
</dbReference>
<feature type="domain" description="HTH tetR-type" evidence="3">
    <location>
        <begin position="2"/>
        <end position="62"/>
    </location>
</feature>
<sequence>MTPRRTAILSAAAKLFQANGIHTTAVEDITRESGISKGAFYKHFGSKDDLILELLQRFCDEMFQQEDLLSSTHRGPPLLALKRILTAQLETLTDYQNFMHAVAMDFPPHSAGPIPEAMGRLTRDLHALNERVLLAALGPEVRPYVADLAVVLEGALHHYLMWRTWQGATLRLERIAGFLAECLVAIVTGDQSLSPVLSNSTGGAQHPSNLESMARGLTSARVAVQGATSGAPTAGADLQTIDLLLDELHGEHPREFLVDALLAQLCDRPYLTEHMTPIAAAWNAWKGRTE</sequence>
<dbReference type="PANTHER" id="PTHR43479">
    <property type="entry name" value="ACREF/ENVCD OPERON REPRESSOR-RELATED"/>
    <property type="match status" value="1"/>
</dbReference>
<name>A0A918X7M4_9ACTN</name>
<organism evidence="4 5">
    <name type="scientific">Nocardiopsis kunsanensis</name>
    <dbReference type="NCBI Taxonomy" id="141693"/>
    <lineage>
        <taxon>Bacteria</taxon>
        <taxon>Bacillati</taxon>
        <taxon>Actinomycetota</taxon>
        <taxon>Actinomycetes</taxon>
        <taxon>Streptosporangiales</taxon>
        <taxon>Nocardiopsidaceae</taxon>
        <taxon>Nocardiopsis</taxon>
    </lineage>
</organism>
<dbReference type="EMBL" id="BMXL01000002">
    <property type="protein sequence ID" value="GHD17092.1"/>
    <property type="molecule type" value="Genomic_DNA"/>
</dbReference>